<evidence type="ECO:0000259" key="1">
    <source>
        <dbReference type="Pfam" id="PF01261"/>
    </source>
</evidence>
<dbReference type="EMBL" id="CP048222">
    <property type="protein sequence ID" value="QHT70048.1"/>
    <property type="molecule type" value="Genomic_DNA"/>
</dbReference>
<evidence type="ECO:0000313" key="3">
    <source>
        <dbReference type="Proteomes" id="UP000480178"/>
    </source>
</evidence>
<dbReference type="GO" id="GO:0016853">
    <property type="term" value="F:isomerase activity"/>
    <property type="evidence" value="ECO:0007669"/>
    <property type="project" value="UniProtKB-KW"/>
</dbReference>
<dbReference type="InterPro" id="IPR036237">
    <property type="entry name" value="Xyl_isomerase-like_sf"/>
</dbReference>
<organism evidence="2 3">
    <name type="scientific">Rhodocytophaga rosea</name>
    <dbReference type="NCBI Taxonomy" id="2704465"/>
    <lineage>
        <taxon>Bacteria</taxon>
        <taxon>Pseudomonadati</taxon>
        <taxon>Bacteroidota</taxon>
        <taxon>Cytophagia</taxon>
        <taxon>Cytophagales</taxon>
        <taxon>Rhodocytophagaceae</taxon>
        <taxon>Rhodocytophaga</taxon>
    </lineage>
</organism>
<keyword evidence="2" id="KW-0413">Isomerase</keyword>
<accession>A0A6C0GPQ7</accession>
<proteinExistence type="predicted"/>
<evidence type="ECO:0000313" key="2">
    <source>
        <dbReference type="EMBL" id="QHT70048.1"/>
    </source>
</evidence>
<dbReference type="Pfam" id="PF01261">
    <property type="entry name" value="AP_endonuc_2"/>
    <property type="match status" value="1"/>
</dbReference>
<dbReference type="Gene3D" id="3.20.20.150">
    <property type="entry name" value="Divalent-metal-dependent TIM barrel enzymes"/>
    <property type="match status" value="1"/>
</dbReference>
<feature type="domain" description="Xylose isomerase-like TIM barrel" evidence="1">
    <location>
        <begin position="21"/>
        <end position="202"/>
    </location>
</feature>
<dbReference type="KEGG" id="rhoz:GXP67_27090"/>
<reference evidence="2 3" key="1">
    <citation type="submission" date="2020-01" db="EMBL/GenBank/DDBJ databases">
        <authorList>
            <person name="Kim M.K."/>
        </authorList>
    </citation>
    <scope>NUCLEOTIDE SEQUENCE [LARGE SCALE GENOMIC DNA]</scope>
    <source>
        <strain evidence="2 3">172606-1</strain>
    </source>
</reference>
<dbReference type="RefSeq" id="WP_162446031.1">
    <property type="nucleotide sequence ID" value="NZ_CP048222.1"/>
</dbReference>
<dbReference type="Proteomes" id="UP000480178">
    <property type="component" value="Chromosome"/>
</dbReference>
<gene>
    <name evidence="2" type="ORF">GXP67_27090</name>
</gene>
<protein>
    <submittedName>
        <fullName evidence="2">Sugar phosphate isomerase/epimerase</fullName>
    </submittedName>
</protein>
<dbReference type="AlphaFoldDB" id="A0A6C0GPQ7"/>
<sequence length="271" mass="31479">MNILFFCPHWGLEQLSLEDAFRKIKDAGYDGVEMAVPFDEQKKEEFLKLLDTYQLLLIAQQWSAAGGTFAEYKASFEKHLYHFAEVKPLFINSQTGKDYYPFEQNKALIERAEQISKETGIKIVHETHRGKFSFCAAITRKFLENIPSFTLAADFSHWCNVSESFLQDQKETVQVAIGRSAHIHSRVGHTQAAQVSDPRAPEWQEAVEHHLVWWDAIIEHQKKSHNATFTITPEFGPWPYMPALPFTRQPITSQWEVNLYMRDLLKKRYAN</sequence>
<dbReference type="InterPro" id="IPR013022">
    <property type="entry name" value="Xyl_isomerase-like_TIM-brl"/>
</dbReference>
<keyword evidence="3" id="KW-1185">Reference proteome</keyword>
<name>A0A6C0GPQ7_9BACT</name>
<dbReference type="SUPFAM" id="SSF51658">
    <property type="entry name" value="Xylose isomerase-like"/>
    <property type="match status" value="1"/>
</dbReference>